<proteinExistence type="predicted"/>
<reference evidence="2" key="1">
    <citation type="submission" date="2022-10" db="EMBL/GenBank/DDBJ databases">
        <title>Determination and structural analysis of whole genome sequence of Sarocladium strictum F4-1.</title>
        <authorList>
            <person name="Hu L."/>
            <person name="Jiang Y."/>
        </authorList>
    </citation>
    <scope>NUCLEOTIDE SEQUENCE</scope>
    <source>
        <strain evidence="2">F4-1</strain>
    </source>
</reference>
<accession>A0AA39GPX9</accession>
<dbReference type="EMBL" id="JAPDFR010000001">
    <property type="protein sequence ID" value="KAK0391001.1"/>
    <property type="molecule type" value="Genomic_DNA"/>
</dbReference>
<comment type="caution">
    <text evidence="2">The sequence shown here is derived from an EMBL/GenBank/DDBJ whole genome shotgun (WGS) entry which is preliminary data.</text>
</comment>
<evidence type="ECO:0000313" key="2">
    <source>
        <dbReference type="EMBL" id="KAK0391001.1"/>
    </source>
</evidence>
<evidence type="ECO:0000313" key="3">
    <source>
        <dbReference type="Proteomes" id="UP001175261"/>
    </source>
</evidence>
<feature type="compositionally biased region" description="Basic and acidic residues" evidence="1">
    <location>
        <begin position="144"/>
        <end position="169"/>
    </location>
</feature>
<keyword evidence="3" id="KW-1185">Reference proteome</keyword>
<sequence length="340" mass="37890">MTRRLPWKKSDAADGTPPTSVKRQRDSPRPLSIKRTVPSVLSPSTQTRLPVTPHRRRVANREFTRSPSTSPPPEPPKEELMIPGLEHDDRYRMVEDEFLAVARQFTTHLHRREYARLRTLAASQNAAAIREVERPVVAGSRPSADARRRGEARKREARQQKSVVVERDGGGGGGGEMMMTTGLLGLLESPRKDRRSIGVATGREGMRTRAGAGFAARDVRGARHGVLQDVGDETAEEEEASDGLELPSLRPDSPRGREDGSSAGGSRPRPVRDERPPSVAASVRRRETAVVEIDDDDDDDDDDDPFGMARRKARREKSREQLRRPHTPVKRDEDTMPSFL</sequence>
<protein>
    <submittedName>
        <fullName evidence="2">Uncharacterized protein</fullName>
    </submittedName>
</protein>
<feature type="region of interest" description="Disordered" evidence="1">
    <location>
        <begin position="1"/>
        <end position="81"/>
    </location>
</feature>
<organism evidence="2 3">
    <name type="scientific">Sarocladium strictum</name>
    <name type="common">Black bundle disease fungus</name>
    <name type="synonym">Acremonium strictum</name>
    <dbReference type="NCBI Taxonomy" id="5046"/>
    <lineage>
        <taxon>Eukaryota</taxon>
        <taxon>Fungi</taxon>
        <taxon>Dikarya</taxon>
        <taxon>Ascomycota</taxon>
        <taxon>Pezizomycotina</taxon>
        <taxon>Sordariomycetes</taxon>
        <taxon>Hypocreomycetidae</taxon>
        <taxon>Hypocreales</taxon>
        <taxon>Sarocladiaceae</taxon>
        <taxon>Sarocladium</taxon>
    </lineage>
</organism>
<feature type="region of interest" description="Disordered" evidence="1">
    <location>
        <begin position="137"/>
        <end position="213"/>
    </location>
</feature>
<feature type="region of interest" description="Disordered" evidence="1">
    <location>
        <begin position="228"/>
        <end position="340"/>
    </location>
</feature>
<feature type="compositionally biased region" description="Acidic residues" evidence="1">
    <location>
        <begin position="230"/>
        <end position="242"/>
    </location>
</feature>
<dbReference type="Proteomes" id="UP001175261">
    <property type="component" value="Unassembled WGS sequence"/>
</dbReference>
<feature type="compositionally biased region" description="Low complexity" evidence="1">
    <location>
        <begin position="177"/>
        <end position="188"/>
    </location>
</feature>
<gene>
    <name evidence="2" type="ORF">NLU13_0503</name>
</gene>
<evidence type="ECO:0000256" key="1">
    <source>
        <dbReference type="SAM" id="MobiDB-lite"/>
    </source>
</evidence>
<feature type="compositionally biased region" description="Acidic residues" evidence="1">
    <location>
        <begin position="292"/>
        <end position="305"/>
    </location>
</feature>
<feature type="compositionally biased region" description="Basic and acidic residues" evidence="1">
    <location>
        <begin position="317"/>
        <end position="334"/>
    </location>
</feature>
<name>A0AA39GPX9_SARSR</name>
<dbReference type="AlphaFoldDB" id="A0AA39GPX9"/>
<feature type="compositionally biased region" description="Polar residues" evidence="1">
    <location>
        <begin position="39"/>
        <end position="49"/>
    </location>
</feature>